<dbReference type="SUPFAM" id="SSF56112">
    <property type="entry name" value="Protein kinase-like (PK-like)"/>
    <property type="match status" value="1"/>
</dbReference>
<dbReference type="PROSITE" id="PS00107">
    <property type="entry name" value="PROTEIN_KINASE_ATP"/>
    <property type="match status" value="1"/>
</dbReference>
<feature type="transmembrane region" description="Helical" evidence="7">
    <location>
        <begin position="150"/>
        <end position="167"/>
    </location>
</feature>
<evidence type="ECO:0000259" key="8">
    <source>
        <dbReference type="PROSITE" id="PS50011"/>
    </source>
</evidence>
<dbReference type="PANTHER" id="PTHR44329">
    <property type="entry name" value="SERINE/THREONINE-PROTEIN KINASE TNNI3K-RELATED"/>
    <property type="match status" value="1"/>
</dbReference>
<reference evidence="9" key="1">
    <citation type="submission" date="2023-10" db="EMBL/GenBank/DDBJ databases">
        <authorList>
            <person name="Chen Y."/>
            <person name="Shah S."/>
            <person name="Dougan E. K."/>
            <person name="Thang M."/>
            <person name="Chan C."/>
        </authorList>
    </citation>
    <scope>NUCLEOTIDE SEQUENCE [LARGE SCALE GENOMIC DNA]</scope>
</reference>
<feature type="domain" description="Protein kinase" evidence="8">
    <location>
        <begin position="310"/>
        <end position="585"/>
    </location>
</feature>
<feature type="compositionally biased region" description="Polar residues" evidence="6">
    <location>
        <begin position="677"/>
        <end position="687"/>
    </location>
</feature>
<gene>
    <name evidence="9" type="ORF">PCOR1329_LOCUS36292</name>
</gene>
<feature type="transmembrane region" description="Helical" evidence="7">
    <location>
        <begin position="34"/>
        <end position="55"/>
    </location>
</feature>
<evidence type="ECO:0000256" key="4">
    <source>
        <dbReference type="ARBA" id="ARBA00022840"/>
    </source>
</evidence>
<evidence type="ECO:0000256" key="6">
    <source>
        <dbReference type="SAM" id="MobiDB-lite"/>
    </source>
</evidence>
<name>A0ABN9T7J7_9DINO</name>
<keyword evidence="7" id="KW-1133">Transmembrane helix</keyword>
<keyword evidence="1" id="KW-0808">Transferase</keyword>
<evidence type="ECO:0000256" key="1">
    <source>
        <dbReference type="ARBA" id="ARBA00022679"/>
    </source>
</evidence>
<keyword evidence="3" id="KW-0418">Kinase</keyword>
<keyword evidence="2 5" id="KW-0547">Nucleotide-binding</keyword>
<feature type="transmembrane region" description="Helical" evidence="7">
    <location>
        <begin position="75"/>
        <end position="93"/>
    </location>
</feature>
<dbReference type="SMART" id="SM00220">
    <property type="entry name" value="S_TKc"/>
    <property type="match status" value="1"/>
</dbReference>
<keyword evidence="7" id="KW-0472">Membrane</keyword>
<sequence>MASSADIKATLWLSLRFEDGGTETGFIQAHAEKLAFNMACLSMIGVVLACTALGFNCNLYESCPTPAAAQVEKEAMYILIGCAVQYFVVACCFQTRHINGRIGFVEREFLVVALLVEALLVNAFIDPYYLAKVQGYDCYALWPDRHFTDSSSLLFVDGIITAAHMMLPLRWFVLVPVQVVGVLRYASLGLLFSPEDLPFVNLVFLAALVYVASVGKRTLEQHERLLFSSFLAEKSLRFQSEFELSQVARVIGAAQPESASSCGGESVVPSTTDSGHAFNSAVSMEPGDLQHIAQIGAREQWLVAAGELEIEAARVLGAGSFGVVFSGCYQGTPVAVKMRKTRSGLNSPAQLLQLCNELRILRRLRHPNIVFLYGACLDTNHGDLALVLELVDGVQLRHFIWSGSSPDSGRASPMDQRGPSDAARSQVLLDMSCALRYLHTRTPRIVHGDLKDTNVLVEPSRAPCSHRAKLLDFGLARVCTRHARVLGGTLRWVAPELVGNRVRAPNSSADVFSFGRLVFFVLTGRFPIENVSRSKLRQFLKSAELPELQWGHAGRDAAAYRPLVEECTQVDPSVRPRMTQVHARLAVLHGGEGSARLGDGDRAAPAVDLADSAAMLQRMRGIISTPTHKVAAAAASACSVPMPPSAAADFAEESSFQRSRHLSPVPEDGVNNGGTGTTQSPEADSSQPLALPAFQRTPRKTQLLMLIDVIMHCNIEMPPGACCFFHAGARQLKVVCDELEGRACLDMRDRGVSGQCKECGALGREDPAASRSASYLDVVRECFFCGGVVELCNNASTGNSCDSI</sequence>
<keyword evidence="4 5" id="KW-0067">ATP-binding</keyword>
<dbReference type="InterPro" id="IPR017441">
    <property type="entry name" value="Protein_kinase_ATP_BS"/>
</dbReference>
<dbReference type="InterPro" id="IPR008271">
    <property type="entry name" value="Ser/Thr_kinase_AS"/>
</dbReference>
<dbReference type="InterPro" id="IPR000719">
    <property type="entry name" value="Prot_kinase_dom"/>
</dbReference>
<keyword evidence="10" id="KW-1185">Reference proteome</keyword>
<proteinExistence type="predicted"/>
<accession>A0ABN9T7J7</accession>
<dbReference type="InterPro" id="IPR011009">
    <property type="entry name" value="Kinase-like_dom_sf"/>
</dbReference>
<feature type="transmembrane region" description="Helical" evidence="7">
    <location>
        <begin position="198"/>
        <end position="215"/>
    </location>
</feature>
<evidence type="ECO:0000256" key="7">
    <source>
        <dbReference type="SAM" id="Phobius"/>
    </source>
</evidence>
<dbReference type="Gene3D" id="1.10.510.10">
    <property type="entry name" value="Transferase(Phosphotransferase) domain 1"/>
    <property type="match status" value="1"/>
</dbReference>
<feature type="region of interest" description="Disordered" evidence="6">
    <location>
        <begin position="649"/>
        <end position="687"/>
    </location>
</feature>
<feature type="transmembrane region" description="Helical" evidence="7">
    <location>
        <begin position="109"/>
        <end position="130"/>
    </location>
</feature>
<evidence type="ECO:0000256" key="3">
    <source>
        <dbReference type="ARBA" id="ARBA00022777"/>
    </source>
</evidence>
<keyword evidence="7" id="KW-0812">Transmembrane</keyword>
<evidence type="ECO:0000256" key="2">
    <source>
        <dbReference type="ARBA" id="ARBA00022741"/>
    </source>
</evidence>
<dbReference type="InterPro" id="IPR051681">
    <property type="entry name" value="Ser/Thr_Kinases-Pseudokinases"/>
</dbReference>
<comment type="caution">
    <text evidence="9">The sequence shown here is derived from an EMBL/GenBank/DDBJ whole genome shotgun (WGS) entry which is preliminary data.</text>
</comment>
<evidence type="ECO:0000313" key="9">
    <source>
        <dbReference type="EMBL" id="CAK0840988.1"/>
    </source>
</evidence>
<dbReference type="Pfam" id="PF00069">
    <property type="entry name" value="Pkinase"/>
    <property type="match status" value="1"/>
</dbReference>
<evidence type="ECO:0000313" key="10">
    <source>
        <dbReference type="Proteomes" id="UP001189429"/>
    </source>
</evidence>
<dbReference type="PANTHER" id="PTHR44329:SF288">
    <property type="entry name" value="MITOGEN-ACTIVATED PROTEIN KINASE KINASE KINASE 20"/>
    <property type="match status" value="1"/>
</dbReference>
<organism evidence="9 10">
    <name type="scientific">Prorocentrum cordatum</name>
    <dbReference type="NCBI Taxonomy" id="2364126"/>
    <lineage>
        <taxon>Eukaryota</taxon>
        <taxon>Sar</taxon>
        <taxon>Alveolata</taxon>
        <taxon>Dinophyceae</taxon>
        <taxon>Prorocentrales</taxon>
        <taxon>Prorocentraceae</taxon>
        <taxon>Prorocentrum</taxon>
    </lineage>
</organism>
<dbReference type="PROSITE" id="PS50011">
    <property type="entry name" value="PROTEIN_KINASE_DOM"/>
    <property type="match status" value="1"/>
</dbReference>
<dbReference type="PROSITE" id="PS00108">
    <property type="entry name" value="PROTEIN_KINASE_ST"/>
    <property type="match status" value="1"/>
</dbReference>
<dbReference type="EMBL" id="CAUYUJ010014417">
    <property type="protein sequence ID" value="CAK0840988.1"/>
    <property type="molecule type" value="Genomic_DNA"/>
</dbReference>
<dbReference type="Proteomes" id="UP001189429">
    <property type="component" value="Unassembled WGS sequence"/>
</dbReference>
<evidence type="ECO:0000256" key="5">
    <source>
        <dbReference type="PROSITE-ProRule" id="PRU10141"/>
    </source>
</evidence>
<protein>
    <recommendedName>
        <fullName evidence="8">Protein kinase domain-containing protein</fullName>
    </recommendedName>
</protein>
<feature type="binding site" evidence="5">
    <location>
        <position position="337"/>
    </location>
    <ligand>
        <name>ATP</name>
        <dbReference type="ChEBI" id="CHEBI:30616"/>
    </ligand>
</feature>